<comment type="similarity">
    <text evidence="1">Belongs to the glycosyltransferase group 1 family. Glycosyltransferase 4 subfamily.</text>
</comment>
<feature type="compositionally biased region" description="Polar residues" evidence="4">
    <location>
        <begin position="8"/>
        <end position="20"/>
    </location>
</feature>
<evidence type="ECO:0000256" key="3">
    <source>
        <dbReference type="ARBA" id="ARBA00022679"/>
    </source>
</evidence>
<proteinExistence type="inferred from homology"/>
<dbReference type="EMBL" id="CP148753">
    <property type="protein sequence ID" value="WXR74622.1"/>
    <property type="molecule type" value="Genomic_DNA"/>
</dbReference>
<evidence type="ECO:0000313" key="7">
    <source>
        <dbReference type="EMBL" id="WXR74622.1"/>
    </source>
</evidence>
<evidence type="ECO:0000256" key="4">
    <source>
        <dbReference type="SAM" id="MobiDB-lite"/>
    </source>
</evidence>
<dbReference type="RefSeq" id="WP_338880496.1">
    <property type="nucleotide sequence ID" value="NZ_CP148753.1"/>
</dbReference>
<protein>
    <submittedName>
        <fullName evidence="7">Glycosyltransferase</fullName>
    </submittedName>
</protein>
<dbReference type="PANTHER" id="PTHR12526">
    <property type="entry name" value="GLYCOSYLTRANSFERASE"/>
    <property type="match status" value="1"/>
</dbReference>
<dbReference type="Gene3D" id="3.40.50.2000">
    <property type="entry name" value="Glycogen Phosphorylase B"/>
    <property type="match status" value="2"/>
</dbReference>
<reference evidence="7 8" key="1">
    <citation type="submission" date="2024-03" db="EMBL/GenBank/DDBJ databases">
        <title>Reference genomes for the five species model microbial community.</title>
        <authorList>
            <person name="Padfield D."/>
        </authorList>
    </citation>
    <scope>NUCLEOTIDE SEQUENCE [LARGE SCALE GENOMIC DNA]</scope>
    <source>
        <strain evidence="7 8">AB1</strain>
    </source>
</reference>
<keyword evidence="3" id="KW-0808">Transferase</keyword>
<dbReference type="PANTHER" id="PTHR12526:SF640">
    <property type="entry name" value="COLANIC ACID BIOSYNTHESIS GLYCOSYLTRANSFERASE WCAL-RELATED"/>
    <property type="match status" value="1"/>
</dbReference>
<evidence type="ECO:0000256" key="1">
    <source>
        <dbReference type="ARBA" id="ARBA00009481"/>
    </source>
</evidence>
<dbReference type="InterPro" id="IPR028098">
    <property type="entry name" value="Glyco_trans_4-like_N"/>
</dbReference>
<keyword evidence="8" id="KW-1185">Reference proteome</keyword>
<dbReference type="SUPFAM" id="SSF53756">
    <property type="entry name" value="UDP-Glycosyltransferase/glycogen phosphorylase"/>
    <property type="match status" value="1"/>
</dbReference>
<sequence length="393" mass="42775">MTTTDTTSGPSSPAHSANQTDTPLLRVALLGATQSIHTVRWANGLSERGHDVHLLSLDDPSSDIAPAVHQYKLPYGYPLGYFLAARKLRRLLARIQPDLLNTHYATGYGLLARRSGFTPNLLSAWGSDIYDFPDKSRWHHAALGKNLDYATALGATSHAMAIKMRALSRTPVFVTPFGIDEHQFTPQIVRNQSDRIVIGTVKTLEALYGIDTLIHAFAKLKARLATTHGDLAERLMLRIYGGGSQFRMLAAMAERLGLGDCVELKGQIPHCKVPAALDDLDVYVALSRRDSFGVAILEACSSGLPVVVSDADGPAEVVLDGVTGFVVPIEDADAAARKLEALVLDPQLRAAMGTAGRERVREKYSWSHSLDLMQQAYHETLRLHRGAAAHCAR</sequence>
<accession>A0ABZ2S118</accession>
<dbReference type="Pfam" id="PF13477">
    <property type="entry name" value="Glyco_trans_4_2"/>
    <property type="match status" value="1"/>
</dbReference>
<dbReference type="Pfam" id="PF00534">
    <property type="entry name" value="Glycos_transf_1"/>
    <property type="match status" value="1"/>
</dbReference>
<feature type="domain" description="Glycosyltransferase subfamily 4-like N-terminal" evidence="6">
    <location>
        <begin position="26"/>
        <end position="156"/>
    </location>
</feature>
<evidence type="ECO:0000259" key="6">
    <source>
        <dbReference type="Pfam" id="PF13477"/>
    </source>
</evidence>
<name>A0ABZ2S118_9BURK</name>
<dbReference type="Proteomes" id="UP001456224">
    <property type="component" value="Chromosome"/>
</dbReference>
<feature type="region of interest" description="Disordered" evidence="4">
    <location>
        <begin position="1"/>
        <end position="20"/>
    </location>
</feature>
<evidence type="ECO:0000256" key="2">
    <source>
        <dbReference type="ARBA" id="ARBA00022676"/>
    </source>
</evidence>
<keyword evidence="2" id="KW-0328">Glycosyltransferase</keyword>
<dbReference type="InterPro" id="IPR001296">
    <property type="entry name" value="Glyco_trans_1"/>
</dbReference>
<organism evidence="7 8">
    <name type="scientific">Achromobacter veterisilvae</name>
    <dbReference type="NCBI Taxonomy" id="2069367"/>
    <lineage>
        <taxon>Bacteria</taxon>
        <taxon>Pseudomonadati</taxon>
        <taxon>Pseudomonadota</taxon>
        <taxon>Betaproteobacteria</taxon>
        <taxon>Burkholderiales</taxon>
        <taxon>Alcaligenaceae</taxon>
        <taxon>Achromobacter</taxon>
    </lineage>
</organism>
<evidence type="ECO:0000313" key="8">
    <source>
        <dbReference type="Proteomes" id="UP001456224"/>
    </source>
</evidence>
<feature type="domain" description="Glycosyl transferase family 1" evidence="5">
    <location>
        <begin position="187"/>
        <end position="359"/>
    </location>
</feature>
<evidence type="ECO:0000259" key="5">
    <source>
        <dbReference type="Pfam" id="PF00534"/>
    </source>
</evidence>
<gene>
    <name evidence="7" type="ORF">WHX56_03755</name>
</gene>